<accession>A0ABQ9YPV2</accession>
<dbReference type="Proteomes" id="UP001234178">
    <property type="component" value="Unassembled WGS sequence"/>
</dbReference>
<gene>
    <name evidence="1" type="ORF">OUZ56_004405</name>
</gene>
<sequence length="63" mass="7475">MNGRERRPIMKTGALLVEERIETDAIVVINREIYHRQEIVIHLLIKRRVPLHHSTAAYPSNYR</sequence>
<proteinExistence type="predicted"/>
<evidence type="ECO:0000313" key="1">
    <source>
        <dbReference type="EMBL" id="KAK4002591.1"/>
    </source>
</evidence>
<name>A0ABQ9YPV2_9CRUS</name>
<organism evidence="1 2">
    <name type="scientific">Daphnia magna</name>
    <dbReference type="NCBI Taxonomy" id="35525"/>
    <lineage>
        <taxon>Eukaryota</taxon>
        <taxon>Metazoa</taxon>
        <taxon>Ecdysozoa</taxon>
        <taxon>Arthropoda</taxon>
        <taxon>Crustacea</taxon>
        <taxon>Branchiopoda</taxon>
        <taxon>Diplostraca</taxon>
        <taxon>Cladocera</taxon>
        <taxon>Anomopoda</taxon>
        <taxon>Daphniidae</taxon>
        <taxon>Daphnia</taxon>
    </lineage>
</organism>
<keyword evidence="2" id="KW-1185">Reference proteome</keyword>
<dbReference type="EMBL" id="JAOYFB010000001">
    <property type="protein sequence ID" value="KAK4002591.1"/>
    <property type="molecule type" value="Genomic_DNA"/>
</dbReference>
<comment type="caution">
    <text evidence="1">The sequence shown here is derived from an EMBL/GenBank/DDBJ whole genome shotgun (WGS) entry which is preliminary data.</text>
</comment>
<reference evidence="1 2" key="1">
    <citation type="journal article" date="2023" name="Nucleic Acids Res.">
        <title>The hologenome of Daphnia magna reveals possible DNA methylation and microbiome-mediated evolution of the host genome.</title>
        <authorList>
            <person name="Chaturvedi A."/>
            <person name="Li X."/>
            <person name="Dhandapani V."/>
            <person name="Marshall H."/>
            <person name="Kissane S."/>
            <person name="Cuenca-Cambronero M."/>
            <person name="Asole G."/>
            <person name="Calvet F."/>
            <person name="Ruiz-Romero M."/>
            <person name="Marangio P."/>
            <person name="Guigo R."/>
            <person name="Rago D."/>
            <person name="Mirbahai L."/>
            <person name="Eastwood N."/>
            <person name="Colbourne J.K."/>
            <person name="Zhou J."/>
            <person name="Mallon E."/>
            <person name="Orsini L."/>
        </authorList>
    </citation>
    <scope>NUCLEOTIDE SEQUENCE [LARGE SCALE GENOMIC DNA]</scope>
    <source>
        <strain evidence="1">LRV0_1</strain>
    </source>
</reference>
<evidence type="ECO:0000313" key="2">
    <source>
        <dbReference type="Proteomes" id="UP001234178"/>
    </source>
</evidence>
<protein>
    <submittedName>
        <fullName evidence="1">Uncharacterized protein</fullName>
    </submittedName>
</protein>